<evidence type="ECO:0000313" key="7">
    <source>
        <dbReference type="Proteomes" id="UP000184476"/>
    </source>
</evidence>
<name>A0A1M5BDN4_9BACL</name>
<evidence type="ECO:0000259" key="5">
    <source>
        <dbReference type="PROSITE" id="PS50931"/>
    </source>
</evidence>
<dbReference type="AlphaFoldDB" id="A0A1M5BDN4"/>
<dbReference type="SUPFAM" id="SSF46785">
    <property type="entry name" value="Winged helix' DNA-binding domain"/>
    <property type="match status" value="1"/>
</dbReference>
<reference evidence="6 7" key="1">
    <citation type="submission" date="2016-11" db="EMBL/GenBank/DDBJ databases">
        <authorList>
            <person name="Jaros S."/>
            <person name="Januszkiewicz K."/>
            <person name="Wedrychowicz H."/>
        </authorList>
    </citation>
    <scope>NUCLEOTIDE SEQUENCE [LARGE SCALE GENOMIC DNA]</scope>
    <source>
        <strain evidence="6 7">DSM 44666</strain>
    </source>
</reference>
<dbReference type="GO" id="GO:0003677">
    <property type="term" value="F:DNA binding"/>
    <property type="evidence" value="ECO:0007669"/>
    <property type="project" value="UniProtKB-KW"/>
</dbReference>
<dbReference type="GO" id="GO:0032993">
    <property type="term" value="C:protein-DNA complex"/>
    <property type="evidence" value="ECO:0007669"/>
    <property type="project" value="TreeGrafter"/>
</dbReference>
<dbReference type="PANTHER" id="PTHR30346">
    <property type="entry name" value="TRANSCRIPTIONAL DUAL REGULATOR HCAR-RELATED"/>
    <property type="match status" value="1"/>
</dbReference>
<keyword evidence="2" id="KW-0805">Transcription regulation</keyword>
<sequence length="296" mass="34159">MLKTHQLHYFVLTVQLGSINKAAKALFISQPALTKQLHKLEEQINHQLLRRTVKGIELTSAGRYLYEQAVSVLDQLKRVESKLQSFGNDINPIVGSIPSVATYYLPYLFKNKAPFIKPQIVMQDITQMLIQSMIEGKMDLAVVQDFKGSPLLSSYLLFSESYYAVTPQDHPLAKYENLHIKDFIQYPILMWHDPSDLRQSLRLFARPYTINPNFIDVLWSESLIYQVLEGKGITFVPEIVAKHIQEPNLNITKIKPSTFQRKIEVVFLPEQEELVKQIFAEPNFFDTIPVTSQFLF</sequence>
<dbReference type="Pfam" id="PF03466">
    <property type="entry name" value="LysR_substrate"/>
    <property type="match status" value="1"/>
</dbReference>
<dbReference type="Proteomes" id="UP000184476">
    <property type="component" value="Unassembled WGS sequence"/>
</dbReference>
<keyword evidence="7" id="KW-1185">Reference proteome</keyword>
<proteinExistence type="inferred from homology"/>
<evidence type="ECO:0000256" key="1">
    <source>
        <dbReference type="ARBA" id="ARBA00009437"/>
    </source>
</evidence>
<evidence type="ECO:0000256" key="2">
    <source>
        <dbReference type="ARBA" id="ARBA00023015"/>
    </source>
</evidence>
<dbReference type="Gene3D" id="1.10.10.10">
    <property type="entry name" value="Winged helix-like DNA-binding domain superfamily/Winged helix DNA-binding domain"/>
    <property type="match status" value="1"/>
</dbReference>
<dbReference type="InterPro" id="IPR000847">
    <property type="entry name" value="LysR_HTH_N"/>
</dbReference>
<dbReference type="PRINTS" id="PR00039">
    <property type="entry name" value="HTHLYSR"/>
</dbReference>
<evidence type="ECO:0000256" key="3">
    <source>
        <dbReference type="ARBA" id="ARBA00023125"/>
    </source>
</evidence>
<dbReference type="InterPro" id="IPR036390">
    <property type="entry name" value="WH_DNA-bd_sf"/>
</dbReference>
<accession>A0A1M5BDN4</accession>
<dbReference type="EMBL" id="FQVL01000021">
    <property type="protein sequence ID" value="SHF40447.1"/>
    <property type="molecule type" value="Genomic_DNA"/>
</dbReference>
<dbReference type="OrthoDB" id="9803735at2"/>
<evidence type="ECO:0000256" key="4">
    <source>
        <dbReference type="ARBA" id="ARBA00023163"/>
    </source>
</evidence>
<dbReference type="FunFam" id="1.10.10.10:FF:000001">
    <property type="entry name" value="LysR family transcriptional regulator"/>
    <property type="match status" value="1"/>
</dbReference>
<feature type="domain" description="HTH lysR-type" evidence="5">
    <location>
        <begin position="2"/>
        <end position="59"/>
    </location>
</feature>
<gene>
    <name evidence="6" type="ORF">SAMN05444392_12126</name>
</gene>
<dbReference type="Pfam" id="PF00126">
    <property type="entry name" value="HTH_1"/>
    <property type="match status" value="1"/>
</dbReference>
<dbReference type="GO" id="GO:0003700">
    <property type="term" value="F:DNA-binding transcription factor activity"/>
    <property type="evidence" value="ECO:0007669"/>
    <property type="project" value="InterPro"/>
</dbReference>
<dbReference type="RefSeq" id="WP_073158421.1">
    <property type="nucleotide sequence ID" value="NZ_FQVL01000021.1"/>
</dbReference>
<evidence type="ECO:0000313" key="6">
    <source>
        <dbReference type="EMBL" id="SHF40447.1"/>
    </source>
</evidence>
<dbReference type="SUPFAM" id="SSF53850">
    <property type="entry name" value="Periplasmic binding protein-like II"/>
    <property type="match status" value="1"/>
</dbReference>
<dbReference type="PANTHER" id="PTHR30346:SF9">
    <property type="entry name" value="LYSR FAMILY TRANSCRIPTIONAL REGULATOR"/>
    <property type="match status" value="1"/>
</dbReference>
<keyword evidence="3 6" id="KW-0238">DNA-binding</keyword>
<dbReference type="Gene3D" id="3.40.190.290">
    <property type="match status" value="1"/>
</dbReference>
<protein>
    <submittedName>
        <fullName evidence="6">DNA-binding transcriptional regulator, LysR family</fullName>
    </submittedName>
</protein>
<comment type="similarity">
    <text evidence="1">Belongs to the LysR transcriptional regulatory family.</text>
</comment>
<dbReference type="InterPro" id="IPR036388">
    <property type="entry name" value="WH-like_DNA-bd_sf"/>
</dbReference>
<dbReference type="InterPro" id="IPR005119">
    <property type="entry name" value="LysR_subst-bd"/>
</dbReference>
<organism evidence="6 7">
    <name type="scientific">Seinonella peptonophila</name>
    <dbReference type="NCBI Taxonomy" id="112248"/>
    <lineage>
        <taxon>Bacteria</taxon>
        <taxon>Bacillati</taxon>
        <taxon>Bacillota</taxon>
        <taxon>Bacilli</taxon>
        <taxon>Bacillales</taxon>
        <taxon>Thermoactinomycetaceae</taxon>
        <taxon>Seinonella</taxon>
    </lineage>
</organism>
<dbReference type="STRING" id="112248.SAMN05444392_12126"/>
<dbReference type="PROSITE" id="PS50931">
    <property type="entry name" value="HTH_LYSR"/>
    <property type="match status" value="1"/>
</dbReference>
<dbReference type="CDD" id="cd05466">
    <property type="entry name" value="PBP2_LTTR_substrate"/>
    <property type="match status" value="1"/>
</dbReference>
<keyword evidence="4" id="KW-0804">Transcription</keyword>